<dbReference type="Gene3D" id="1.10.10.10">
    <property type="entry name" value="Winged helix-like DNA-binding domain superfamily/Winged helix DNA-binding domain"/>
    <property type="match status" value="2"/>
</dbReference>
<dbReference type="PANTHER" id="PTHR33602:SF1">
    <property type="entry name" value="REGULATORY PROTEIN RECX FAMILY PROTEIN"/>
    <property type="match status" value="1"/>
</dbReference>
<sequence length="186" mass="21450">MPDRPRASRARAPRTDGAARPERIATPEQERERLLLYAFRALGQRALSRHELRERLLRRTEQPDIAEAVLARVQELGYLSDEQVAHSEAARRGVGQHRVRQKLRQRGVEAGVVAQVMAERDPDAEEEDARTLLDRRWDTFQRSGDPVKRAHAFLMRRGYPGALIWRLLREKAAEVPDEVETEEEGF</sequence>
<reference evidence="7" key="2">
    <citation type="submission" date="2020-09" db="EMBL/GenBank/DDBJ databases">
        <authorList>
            <person name="Sun Q."/>
            <person name="Ohkuma M."/>
        </authorList>
    </citation>
    <scope>NUCLEOTIDE SEQUENCE</scope>
    <source>
        <strain evidence="7">JCM 31311</strain>
    </source>
</reference>
<feature type="compositionally biased region" description="Basic and acidic residues" evidence="6">
    <location>
        <begin position="13"/>
        <end position="27"/>
    </location>
</feature>
<dbReference type="Proteomes" id="UP000603865">
    <property type="component" value="Unassembled WGS sequence"/>
</dbReference>
<evidence type="ECO:0000256" key="2">
    <source>
        <dbReference type="ARBA" id="ARBA00009695"/>
    </source>
</evidence>
<organism evidence="7 8">
    <name type="scientific">Deinococcus ruber</name>
    <dbReference type="NCBI Taxonomy" id="1848197"/>
    <lineage>
        <taxon>Bacteria</taxon>
        <taxon>Thermotogati</taxon>
        <taxon>Deinococcota</taxon>
        <taxon>Deinococci</taxon>
        <taxon>Deinococcales</taxon>
        <taxon>Deinococcaceae</taxon>
        <taxon>Deinococcus</taxon>
    </lineage>
</organism>
<name>A0A918BVL2_9DEIO</name>
<evidence type="ECO:0000256" key="5">
    <source>
        <dbReference type="HAMAP-Rule" id="MF_01114"/>
    </source>
</evidence>
<dbReference type="AlphaFoldDB" id="A0A918BVL2"/>
<evidence type="ECO:0000256" key="4">
    <source>
        <dbReference type="ARBA" id="ARBA00022490"/>
    </source>
</evidence>
<protein>
    <recommendedName>
        <fullName evidence="3 5">Regulatory protein RecX</fullName>
    </recommendedName>
</protein>
<reference evidence="7" key="1">
    <citation type="journal article" date="2014" name="Int. J. Syst. Evol. Microbiol.">
        <title>Complete genome sequence of Corynebacterium casei LMG S-19264T (=DSM 44701T), isolated from a smear-ripened cheese.</title>
        <authorList>
            <consortium name="US DOE Joint Genome Institute (JGI-PGF)"/>
            <person name="Walter F."/>
            <person name="Albersmeier A."/>
            <person name="Kalinowski J."/>
            <person name="Ruckert C."/>
        </authorList>
    </citation>
    <scope>NUCLEOTIDE SEQUENCE</scope>
    <source>
        <strain evidence="7">JCM 31311</strain>
    </source>
</reference>
<dbReference type="HAMAP" id="MF_01114">
    <property type="entry name" value="RecX"/>
    <property type="match status" value="1"/>
</dbReference>
<evidence type="ECO:0000313" key="7">
    <source>
        <dbReference type="EMBL" id="GGQ94625.1"/>
    </source>
</evidence>
<comment type="function">
    <text evidence="5">Modulates RecA activity.</text>
</comment>
<comment type="similarity">
    <text evidence="2 5">Belongs to the RecX family.</text>
</comment>
<dbReference type="EMBL" id="BMQL01000001">
    <property type="protein sequence ID" value="GGQ94625.1"/>
    <property type="molecule type" value="Genomic_DNA"/>
</dbReference>
<evidence type="ECO:0000256" key="6">
    <source>
        <dbReference type="SAM" id="MobiDB-lite"/>
    </source>
</evidence>
<evidence type="ECO:0000256" key="3">
    <source>
        <dbReference type="ARBA" id="ARBA00018111"/>
    </source>
</evidence>
<dbReference type="RefSeq" id="WP_189087750.1">
    <property type="nucleotide sequence ID" value="NZ_BMQL01000001.1"/>
</dbReference>
<dbReference type="GO" id="GO:0006282">
    <property type="term" value="P:regulation of DNA repair"/>
    <property type="evidence" value="ECO:0007669"/>
    <property type="project" value="UniProtKB-UniRule"/>
</dbReference>
<dbReference type="InterPro" id="IPR036388">
    <property type="entry name" value="WH-like_DNA-bd_sf"/>
</dbReference>
<proteinExistence type="inferred from homology"/>
<comment type="caution">
    <text evidence="7">The sequence shown here is derived from an EMBL/GenBank/DDBJ whole genome shotgun (WGS) entry which is preliminary data.</text>
</comment>
<keyword evidence="8" id="KW-1185">Reference proteome</keyword>
<gene>
    <name evidence="5 7" type="primary">recX</name>
    <name evidence="7" type="ORF">GCM10008957_03490</name>
</gene>
<dbReference type="InterPro" id="IPR003783">
    <property type="entry name" value="Regulatory_RecX"/>
</dbReference>
<feature type="region of interest" description="Disordered" evidence="6">
    <location>
        <begin position="1"/>
        <end position="27"/>
    </location>
</feature>
<evidence type="ECO:0000256" key="1">
    <source>
        <dbReference type="ARBA" id="ARBA00004496"/>
    </source>
</evidence>
<keyword evidence="4 5" id="KW-0963">Cytoplasm</keyword>
<dbReference type="PANTHER" id="PTHR33602">
    <property type="entry name" value="REGULATORY PROTEIN RECX FAMILY PROTEIN"/>
    <property type="match status" value="1"/>
</dbReference>
<evidence type="ECO:0000313" key="8">
    <source>
        <dbReference type="Proteomes" id="UP000603865"/>
    </source>
</evidence>
<dbReference type="GO" id="GO:0005737">
    <property type="term" value="C:cytoplasm"/>
    <property type="evidence" value="ECO:0007669"/>
    <property type="project" value="UniProtKB-SubCell"/>
</dbReference>
<accession>A0A918BVL2</accession>
<comment type="subcellular location">
    <subcellularLocation>
        <location evidence="1 5">Cytoplasm</location>
    </subcellularLocation>
</comment>